<evidence type="ECO:0000256" key="3">
    <source>
        <dbReference type="ARBA" id="ARBA00004947"/>
    </source>
</evidence>
<comment type="pathway">
    <text evidence="3 10">Carbohydrate metabolism; galactose metabolism.</text>
</comment>
<dbReference type="InterPro" id="IPR036291">
    <property type="entry name" value="NAD(P)-bd_dom_sf"/>
</dbReference>
<evidence type="ECO:0000313" key="12">
    <source>
        <dbReference type="EMBL" id="NJB68305.1"/>
    </source>
</evidence>
<dbReference type="InterPro" id="IPR001509">
    <property type="entry name" value="Epimerase_deHydtase"/>
</dbReference>
<feature type="domain" description="NAD-dependent epimerase/dehydratase" evidence="11">
    <location>
        <begin position="4"/>
        <end position="252"/>
    </location>
</feature>
<dbReference type="GO" id="GO:0033499">
    <property type="term" value="P:galactose catabolic process via UDP-galactose, Leloir pathway"/>
    <property type="evidence" value="ECO:0007669"/>
    <property type="project" value="TreeGrafter"/>
</dbReference>
<keyword evidence="9 10" id="KW-0119">Carbohydrate metabolism</keyword>
<reference evidence="12 13" key="1">
    <citation type="submission" date="2020-03" db="EMBL/GenBank/DDBJ databases">
        <title>Genomic Encyclopedia of Type Strains, Phase IV (KMG-IV): sequencing the most valuable type-strain genomes for metagenomic binning, comparative biology and taxonomic classification.</title>
        <authorList>
            <person name="Goeker M."/>
        </authorList>
    </citation>
    <scope>NUCLEOTIDE SEQUENCE [LARGE SCALE GENOMIC DNA]</scope>
    <source>
        <strain evidence="12 13">DSM 24233</strain>
    </source>
</reference>
<keyword evidence="8 10" id="KW-0413">Isomerase</keyword>
<dbReference type="PANTHER" id="PTHR43725">
    <property type="entry name" value="UDP-GLUCOSE 4-EPIMERASE"/>
    <property type="match status" value="1"/>
</dbReference>
<dbReference type="GO" id="GO:0003978">
    <property type="term" value="F:UDP-glucose 4-epimerase activity"/>
    <property type="evidence" value="ECO:0007669"/>
    <property type="project" value="UniProtKB-UniRule"/>
</dbReference>
<evidence type="ECO:0000256" key="4">
    <source>
        <dbReference type="ARBA" id="ARBA00007637"/>
    </source>
</evidence>
<evidence type="ECO:0000256" key="2">
    <source>
        <dbReference type="ARBA" id="ARBA00001911"/>
    </source>
</evidence>
<comment type="similarity">
    <text evidence="4 10">Belongs to the NAD(P)-dependent epimerase/dehydratase family.</text>
</comment>
<dbReference type="CDD" id="cd05247">
    <property type="entry name" value="UDP_G4E_1_SDR_e"/>
    <property type="match status" value="1"/>
</dbReference>
<evidence type="ECO:0000256" key="9">
    <source>
        <dbReference type="ARBA" id="ARBA00023277"/>
    </source>
</evidence>
<sequence>MTNILVTGGAGYIGSHTCKLLKAAGYTPVTFDNMVYGHDWAVKWGPLERGDILDRAALDAVFDTYAPAAVIHFAAYTYVGESVENPGRYYRNNVAGTVNLMEAMRDHGCRSIIFSSTCATYGVPERMPMTEDLPQKPINPYGWTKLMIEQVLRDFETAHGISHMALRYFNAAGADPDGEIGEDHDPETHLIPLTVQAGLGLRGPIRIFGDDYPTPDGTAVRDYIHVTDLADAHIRALEVLMEGGASRMLNLGTGHGASVREVVDAVGRVLGQPVPAEMAPRRAGDPPMLVADATRARNELGWVPRHTDIDAIVETACRWHRAHQLG</sequence>
<dbReference type="NCBIfam" id="TIGR01179">
    <property type="entry name" value="galE"/>
    <property type="match status" value="1"/>
</dbReference>
<comment type="subunit">
    <text evidence="10">Homodimer.</text>
</comment>
<proteinExistence type="inferred from homology"/>
<gene>
    <name evidence="12" type="ORF">GGQ74_001978</name>
</gene>
<evidence type="ECO:0000256" key="7">
    <source>
        <dbReference type="ARBA" id="ARBA00023027"/>
    </source>
</evidence>
<dbReference type="EMBL" id="JAATJA010000002">
    <property type="protein sequence ID" value="NJB68305.1"/>
    <property type="molecule type" value="Genomic_DNA"/>
</dbReference>
<evidence type="ECO:0000256" key="10">
    <source>
        <dbReference type="RuleBase" id="RU366046"/>
    </source>
</evidence>
<accession>A0A846QS92</accession>
<dbReference type="RefSeq" id="WP_167941384.1">
    <property type="nucleotide sequence ID" value="NZ_JAATJA010000002.1"/>
</dbReference>
<evidence type="ECO:0000259" key="11">
    <source>
        <dbReference type="Pfam" id="PF01370"/>
    </source>
</evidence>
<dbReference type="Gene3D" id="3.90.25.10">
    <property type="entry name" value="UDP-galactose 4-epimerase, domain 1"/>
    <property type="match status" value="1"/>
</dbReference>
<evidence type="ECO:0000256" key="6">
    <source>
        <dbReference type="ARBA" id="ARBA00018569"/>
    </source>
</evidence>
<keyword evidence="13" id="KW-1185">Reference proteome</keyword>
<protein>
    <recommendedName>
        <fullName evidence="6 10">UDP-glucose 4-epimerase</fullName>
        <ecNumber evidence="5 10">5.1.3.2</ecNumber>
    </recommendedName>
</protein>
<keyword evidence="7 10" id="KW-0520">NAD</keyword>
<evidence type="ECO:0000256" key="8">
    <source>
        <dbReference type="ARBA" id="ARBA00023235"/>
    </source>
</evidence>
<dbReference type="InterPro" id="IPR005886">
    <property type="entry name" value="UDP_G4E"/>
</dbReference>
<evidence type="ECO:0000256" key="1">
    <source>
        <dbReference type="ARBA" id="ARBA00000083"/>
    </source>
</evidence>
<dbReference type="Proteomes" id="UP000580856">
    <property type="component" value="Unassembled WGS sequence"/>
</dbReference>
<dbReference type="Pfam" id="PF01370">
    <property type="entry name" value="Epimerase"/>
    <property type="match status" value="1"/>
</dbReference>
<dbReference type="EC" id="5.1.3.2" evidence="5 10"/>
<dbReference type="PANTHER" id="PTHR43725:SF53">
    <property type="entry name" value="UDP-ARABINOSE 4-EPIMERASE 1"/>
    <property type="match status" value="1"/>
</dbReference>
<dbReference type="AlphaFoldDB" id="A0A846QS92"/>
<dbReference type="UniPathway" id="UPA00214"/>
<comment type="cofactor">
    <cofactor evidence="2 10">
        <name>NAD(+)</name>
        <dbReference type="ChEBI" id="CHEBI:57540"/>
    </cofactor>
</comment>
<dbReference type="SUPFAM" id="SSF51735">
    <property type="entry name" value="NAD(P)-binding Rossmann-fold domains"/>
    <property type="match status" value="1"/>
</dbReference>
<dbReference type="Gene3D" id="3.40.50.720">
    <property type="entry name" value="NAD(P)-binding Rossmann-like Domain"/>
    <property type="match status" value="1"/>
</dbReference>
<comment type="caution">
    <text evidence="12">The sequence shown here is derived from an EMBL/GenBank/DDBJ whole genome shotgun (WGS) entry which is preliminary data.</text>
</comment>
<name>A0A846QS92_9BACT</name>
<organism evidence="12 13">
    <name type="scientific">Desulfobaculum xiamenense</name>
    <dbReference type="NCBI Taxonomy" id="995050"/>
    <lineage>
        <taxon>Bacteria</taxon>
        <taxon>Pseudomonadati</taxon>
        <taxon>Thermodesulfobacteriota</taxon>
        <taxon>Desulfovibrionia</taxon>
        <taxon>Desulfovibrionales</taxon>
        <taxon>Desulfovibrionaceae</taxon>
        <taxon>Desulfobaculum</taxon>
    </lineage>
</organism>
<evidence type="ECO:0000256" key="5">
    <source>
        <dbReference type="ARBA" id="ARBA00013189"/>
    </source>
</evidence>
<evidence type="ECO:0000313" key="13">
    <source>
        <dbReference type="Proteomes" id="UP000580856"/>
    </source>
</evidence>
<comment type="catalytic activity">
    <reaction evidence="1 10">
        <text>UDP-alpha-D-glucose = UDP-alpha-D-galactose</text>
        <dbReference type="Rhea" id="RHEA:22168"/>
        <dbReference type="ChEBI" id="CHEBI:58885"/>
        <dbReference type="ChEBI" id="CHEBI:66914"/>
        <dbReference type="EC" id="5.1.3.2"/>
    </reaction>
</comment>